<evidence type="ECO:0000256" key="3">
    <source>
        <dbReference type="ARBA" id="ARBA00022723"/>
    </source>
</evidence>
<comment type="subcellular location">
    <subcellularLocation>
        <location evidence="1">Nucleus</location>
    </subcellularLocation>
</comment>
<feature type="domain" description="C2H2-type" evidence="12">
    <location>
        <begin position="111"/>
        <end position="139"/>
    </location>
</feature>
<evidence type="ECO:0000256" key="9">
    <source>
        <dbReference type="ARBA" id="ARBA00023163"/>
    </source>
</evidence>
<sequence length="176" mass="20293">LLYENARSVILILGYNQDQSCANFAEEYLFSNDNRQANLDYDFYEPKIQRRDCEYCGKYFKRSPDLKRHLRCHTGEKPFPCQLCDRSFATKSTLKSHEKSHFNGARLSTVYVCSYCEATFPSKRALTKHVHAEHKKKESVEESLTTVSSAPQYFLTPTINVSQTINLSLTTESNLV</sequence>
<evidence type="ECO:0000256" key="4">
    <source>
        <dbReference type="ARBA" id="ARBA00022737"/>
    </source>
</evidence>
<dbReference type="PANTHER" id="PTHR45993">
    <property type="entry name" value="B-CELL LYMPHOMA/LEUKEMIA 11"/>
    <property type="match status" value="1"/>
</dbReference>
<dbReference type="PANTHER" id="PTHR45993:SF7">
    <property type="entry name" value="TRANSCRIPTION FACTOR KEN"/>
    <property type="match status" value="1"/>
</dbReference>
<protein>
    <submittedName>
        <fullName evidence="14">C2H2-type domain-containing protein</fullName>
    </submittedName>
</protein>
<dbReference type="SMART" id="SM00355">
    <property type="entry name" value="ZnF_C2H2"/>
    <property type="match status" value="3"/>
</dbReference>
<evidence type="ECO:0000256" key="11">
    <source>
        <dbReference type="PROSITE-ProRule" id="PRU00042"/>
    </source>
</evidence>
<reference evidence="14" key="1">
    <citation type="submission" date="2022-11" db="UniProtKB">
        <authorList>
            <consortium name="WormBaseParasite"/>
        </authorList>
    </citation>
    <scope>IDENTIFICATION</scope>
</reference>
<feature type="domain" description="C2H2-type" evidence="12">
    <location>
        <begin position="51"/>
        <end position="78"/>
    </location>
</feature>
<keyword evidence="4" id="KW-0677">Repeat</keyword>
<keyword evidence="10" id="KW-0539">Nucleus</keyword>
<keyword evidence="13" id="KW-1185">Reference proteome</keyword>
<comment type="similarity">
    <text evidence="2">Belongs to the krueppel C2H2-type zinc-finger protein family.</text>
</comment>
<evidence type="ECO:0000259" key="12">
    <source>
        <dbReference type="PROSITE" id="PS50157"/>
    </source>
</evidence>
<evidence type="ECO:0000256" key="5">
    <source>
        <dbReference type="ARBA" id="ARBA00022771"/>
    </source>
</evidence>
<dbReference type="GO" id="GO:0000978">
    <property type="term" value="F:RNA polymerase II cis-regulatory region sequence-specific DNA binding"/>
    <property type="evidence" value="ECO:0007669"/>
    <property type="project" value="TreeGrafter"/>
</dbReference>
<evidence type="ECO:0000313" key="14">
    <source>
        <dbReference type="WBParaSite" id="nRc.2.0.1.t18692-RA"/>
    </source>
</evidence>
<dbReference type="FunFam" id="3.30.160.60:FF:000508">
    <property type="entry name" value="Myeloid zinc finger 1"/>
    <property type="match status" value="1"/>
</dbReference>
<dbReference type="Proteomes" id="UP000887565">
    <property type="component" value="Unplaced"/>
</dbReference>
<dbReference type="WBParaSite" id="nRc.2.0.1.t18692-RA">
    <property type="protein sequence ID" value="nRc.2.0.1.t18692-RA"/>
    <property type="gene ID" value="nRc.2.0.1.g18692"/>
</dbReference>
<dbReference type="InterPro" id="IPR051497">
    <property type="entry name" value="Dev/Hematopoietic_TF"/>
</dbReference>
<dbReference type="GO" id="GO:0003700">
    <property type="term" value="F:DNA-binding transcription factor activity"/>
    <property type="evidence" value="ECO:0007669"/>
    <property type="project" value="TreeGrafter"/>
</dbReference>
<keyword evidence="9" id="KW-0804">Transcription</keyword>
<dbReference type="InterPro" id="IPR013087">
    <property type="entry name" value="Znf_C2H2_type"/>
</dbReference>
<feature type="domain" description="C2H2-type" evidence="12">
    <location>
        <begin position="79"/>
        <end position="101"/>
    </location>
</feature>
<dbReference type="GO" id="GO:0008270">
    <property type="term" value="F:zinc ion binding"/>
    <property type="evidence" value="ECO:0007669"/>
    <property type="project" value="UniProtKB-KW"/>
</dbReference>
<dbReference type="GO" id="GO:0042802">
    <property type="term" value="F:identical protein binding"/>
    <property type="evidence" value="ECO:0007669"/>
    <property type="project" value="UniProtKB-ARBA"/>
</dbReference>
<dbReference type="InterPro" id="IPR036236">
    <property type="entry name" value="Znf_C2H2_sf"/>
</dbReference>
<dbReference type="PROSITE" id="PS50157">
    <property type="entry name" value="ZINC_FINGER_C2H2_2"/>
    <property type="match status" value="3"/>
</dbReference>
<dbReference type="FunFam" id="3.30.160.60:FF:000149">
    <property type="entry name" value="Zinc finger protein 569"/>
    <property type="match status" value="1"/>
</dbReference>
<dbReference type="PROSITE" id="PS00028">
    <property type="entry name" value="ZINC_FINGER_C2H2_1"/>
    <property type="match status" value="3"/>
</dbReference>
<dbReference type="Gene3D" id="3.30.160.60">
    <property type="entry name" value="Classic Zinc Finger"/>
    <property type="match status" value="2"/>
</dbReference>
<dbReference type="GO" id="GO:0005634">
    <property type="term" value="C:nucleus"/>
    <property type="evidence" value="ECO:0007669"/>
    <property type="project" value="UniProtKB-SubCell"/>
</dbReference>
<evidence type="ECO:0000256" key="10">
    <source>
        <dbReference type="ARBA" id="ARBA00023242"/>
    </source>
</evidence>
<dbReference type="GO" id="GO:0006357">
    <property type="term" value="P:regulation of transcription by RNA polymerase II"/>
    <property type="evidence" value="ECO:0007669"/>
    <property type="project" value="TreeGrafter"/>
</dbReference>
<keyword evidence="8" id="KW-0238">DNA-binding</keyword>
<name>A0A915IY72_ROMCU</name>
<keyword evidence="3" id="KW-0479">Metal-binding</keyword>
<dbReference type="SUPFAM" id="SSF57667">
    <property type="entry name" value="beta-beta-alpha zinc fingers"/>
    <property type="match status" value="1"/>
</dbReference>
<keyword evidence="6" id="KW-0862">Zinc</keyword>
<evidence type="ECO:0000256" key="2">
    <source>
        <dbReference type="ARBA" id="ARBA00006991"/>
    </source>
</evidence>
<keyword evidence="5 11" id="KW-0863">Zinc-finger</keyword>
<dbReference type="Pfam" id="PF00096">
    <property type="entry name" value="zf-C2H2"/>
    <property type="match status" value="2"/>
</dbReference>
<evidence type="ECO:0000256" key="6">
    <source>
        <dbReference type="ARBA" id="ARBA00022833"/>
    </source>
</evidence>
<keyword evidence="7" id="KW-0805">Transcription regulation</keyword>
<organism evidence="13 14">
    <name type="scientific">Romanomermis culicivorax</name>
    <name type="common">Nematode worm</name>
    <dbReference type="NCBI Taxonomy" id="13658"/>
    <lineage>
        <taxon>Eukaryota</taxon>
        <taxon>Metazoa</taxon>
        <taxon>Ecdysozoa</taxon>
        <taxon>Nematoda</taxon>
        <taxon>Enoplea</taxon>
        <taxon>Dorylaimia</taxon>
        <taxon>Mermithida</taxon>
        <taxon>Mermithoidea</taxon>
        <taxon>Mermithidae</taxon>
        <taxon>Romanomermis</taxon>
    </lineage>
</organism>
<dbReference type="Pfam" id="PF13912">
    <property type="entry name" value="zf-C2H2_6"/>
    <property type="match status" value="1"/>
</dbReference>
<evidence type="ECO:0000256" key="1">
    <source>
        <dbReference type="ARBA" id="ARBA00004123"/>
    </source>
</evidence>
<evidence type="ECO:0000256" key="7">
    <source>
        <dbReference type="ARBA" id="ARBA00023015"/>
    </source>
</evidence>
<dbReference type="AlphaFoldDB" id="A0A915IY72"/>
<evidence type="ECO:0000313" key="13">
    <source>
        <dbReference type="Proteomes" id="UP000887565"/>
    </source>
</evidence>
<accession>A0A915IY72</accession>
<proteinExistence type="inferred from homology"/>
<evidence type="ECO:0000256" key="8">
    <source>
        <dbReference type="ARBA" id="ARBA00023125"/>
    </source>
</evidence>